<dbReference type="EMBL" id="BOOY01000010">
    <property type="protein sequence ID" value="GIJ02444.1"/>
    <property type="molecule type" value="Genomic_DNA"/>
</dbReference>
<dbReference type="Pfam" id="PF14062">
    <property type="entry name" value="DUF4253"/>
    <property type="match status" value="1"/>
</dbReference>
<name>A0A8J4DIJ7_9ACTN</name>
<protein>
    <recommendedName>
        <fullName evidence="1">DUF4253 domain-containing protein</fullName>
    </recommendedName>
</protein>
<sequence>MTAGSQPLFGGGKQYQLHAVPRHPAWVSYYGASTPDRDGYGAWAAAMRQWQRRWGAELVAAWGTMLQFVVSRQPPPGERAWELAGQHMALGQSLMMGLTQWQLAFALATGDAWFLHSRP</sequence>
<dbReference type="InterPro" id="IPR025349">
    <property type="entry name" value="DUF4253"/>
</dbReference>
<dbReference type="AlphaFoldDB" id="A0A8J4DIJ7"/>
<accession>A0A8J4DIJ7</accession>
<feature type="domain" description="DUF4253" evidence="1">
    <location>
        <begin position="26"/>
        <end position="116"/>
    </location>
</feature>
<keyword evidence="3" id="KW-1185">Reference proteome</keyword>
<organism evidence="2 3">
    <name type="scientific">Spirilliplanes yamanashiensis</name>
    <dbReference type="NCBI Taxonomy" id="42233"/>
    <lineage>
        <taxon>Bacteria</taxon>
        <taxon>Bacillati</taxon>
        <taxon>Actinomycetota</taxon>
        <taxon>Actinomycetes</taxon>
        <taxon>Micromonosporales</taxon>
        <taxon>Micromonosporaceae</taxon>
        <taxon>Spirilliplanes</taxon>
    </lineage>
</organism>
<gene>
    <name evidence="2" type="ORF">Sya03_17960</name>
</gene>
<dbReference type="RefSeq" id="WP_203937754.1">
    <property type="nucleotide sequence ID" value="NZ_BAAAGJ010000012.1"/>
</dbReference>
<reference evidence="2" key="1">
    <citation type="submission" date="2021-01" db="EMBL/GenBank/DDBJ databases">
        <title>Whole genome shotgun sequence of Spirilliplanes yamanashiensis NBRC 15828.</title>
        <authorList>
            <person name="Komaki H."/>
            <person name="Tamura T."/>
        </authorList>
    </citation>
    <scope>NUCLEOTIDE SEQUENCE</scope>
    <source>
        <strain evidence="2">NBRC 15828</strain>
    </source>
</reference>
<dbReference type="Proteomes" id="UP000652013">
    <property type="component" value="Unassembled WGS sequence"/>
</dbReference>
<evidence type="ECO:0000313" key="2">
    <source>
        <dbReference type="EMBL" id="GIJ02444.1"/>
    </source>
</evidence>
<proteinExistence type="predicted"/>
<comment type="caution">
    <text evidence="2">The sequence shown here is derived from an EMBL/GenBank/DDBJ whole genome shotgun (WGS) entry which is preliminary data.</text>
</comment>
<evidence type="ECO:0000259" key="1">
    <source>
        <dbReference type="Pfam" id="PF14062"/>
    </source>
</evidence>
<evidence type="ECO:0000313" key="3">
    <source>
        <dbReference type="Proteomes" id="UP000652013"/>
    </source>
</evidence>